<evidence type="ECO:0000256" key="1">
    <source>
        <dbReference type="SAM" id="MobiDB-lite"/>
    </source>
</evidence>
<accession>A0A0J9W1I9</accession>
<protein>
    <submittedName>
        <fullName evidence="2">Uncharacterized protein</fullName>
    </submittedName>
</protein>
<reference evidence="2" key="2">
    <citation type="journal article" date="2010" name="Nature">
        <title>Comparative genomics reveals mobile pathogenicity chromosomes in Fusarium.</title>
        <authorList>
            <person name="Ma L.J."/>
            <person name="van der Does H.C."/>
            <person name="Borkovich K.A."/>
            <person name="Coleman J.J."/>
            <person name="Daboussi M.J."/>
            <person name="Di Pietro A."/>
            <person name="Dufresne M."/>
            <person name="Freitag M."/>
            <person name="Grabherr M."/>
            <person name="Henrissat B."/>
            <person name="Houterman P.M."/>
            <person name="Kang S."/>
            <person name="Shim W.B."/>
            <person name="Woloshuk C."/>
            <person name="Xie X."/>
            <person name="Xu J.R."/>
            <person name="Antoniw J."/>
            <person name="Baker S.E."/>
            <person name="Bluhm B.H."/>
            <person name="Breakspear A."/>
            <person name="Brown D.W."/>
            <person name="Butchko R.A."/>
            <person name="Chapman S."/>
            <person name="Coulson R."/>
            <person name="Coutinho P.M."/>
            <person name="Danchin E.G."/>
            <person name="Diener A."/>
            <person name="Gale L.R."/>
            <person name="Gardiner D.M."/>
            <person name="Goff S."/>
            <person name="Hammond-Kosack K.E."/>
            <person name="Hilburn K."/>
            <person name="Hua-Van A."/>
            <person name="Jonkers W."/>
            <person name="Kazan K."/>
            <person name="Kodira C.D."/>
            <person name="Koehrsen M."/>
            <person name="Kumar L."/>
            <person name="Lee Y.H."/>
            <person name="Li L."/>
            <person name="Manners J.M."/>
            <person name="Miranda-Saavedra D."/>
            <person name="Mukherjee M."/>
            <person name="Park G."/>
            <person name="Park J."/>
            <person name="Park S.Y."/>
            <person name="Proctor R.H."/>
            <person name="Regev A."/>
            <person name="Ruiz-Roldan M.C."/>
            <person name="Sain D."/>
            <person name="Sakthikumar S."/>
            <person name="Sykes S."/>
            <person name="Schwartz D.C."/>
            <person name="Turgeon B.G."/>
            <person name="Wapinski I."/>
            <person name="Yoder O."/>
            <person name="Young S."/>
            <person name="Zeng Q."/>
            <person name="Zhou S."/>
            <person name="Galagan J."/>
            <person name="Cuomo C.A."/>
            <person name="Kistler H.C."/>
            <person name="Rep M."/>
        </authorList>
    </citation>
    <scope>NUCLEOTIDE SEQUENCE [LARGE SCALE GENOMIC DNA]</scope>
    <source>
        <strain evidence="2">4287</strain>
    </source>
</reference>
<dbReference type="Proteomes" id="UP000009097">
    <property type="component" value="Unassembled WGS sequence"/>
</dbReference>
<reference evidence="2" key="1">
    <citation type="submission" date="2007-04" db="EMBL/GenBank/DDBJ databases">
        <authorList>
            <consortium name="The Broad Institute Genome Sequencing Platform"/>
            <person name="Birren B."/>
            <person name="Lander E."/>
            <person name="Galagan J."/>
            <person name="Nusbaum C."/>
            <person name="Devon K."/>
            <person name="Ma L.-J."/>
            <person name="Jaffe D."/>
            <person name="Butler J."/>
            <person name="Alvarez P."/>
            <person name="Gnerre S."/>
            <person name="Grabherr M."/>
            <person name="Kleber M."/>
            <person name="Mauceli E."/>
            <person name="Brockman W."/>
            <person name="MacCallum I.A."/>
            <person name="Young S."/>
            <person name="LaButti K."/>
            <person name="DeCaprio D."/>
            <person name="Crawford M."/>
            <person name="Koehrsen M."/>
            <person name="Engels R."/>
            <person name="Montgomery P."/>
            <person name="Pearson M."/>
            <person name="Howarth C."/>
            <person name="Larson L."/>
            <person name="White J."/>
            <person name="O'Leary S."/>
            <person name="Kodira C."/>
            <person name="Zeng Q."/>
            <person name="Yandava C."/>
            <person name="Alvarado L."/>
            <person name="Kistler C."/>
            <person name="Shim W.-B."/>
            <person name="Kang S."/>
            <person name="Woloshuk C."/>
        </authorList>
    </citation>
    <scope>NUCLEOTIDE SEQUENCE</scope>
    <source>
        <strain evidence="2">4287</strain>
    </source>
</reference>
<dbReference type="GeneID" id="28956034"/>
<dbReference type="RefSeq" id="XP_018254948.1">
    <property type="nucleotide sequence ID" value="XM_018394984.1"/>
</dbReference>
<dbReference type="EMBL" id="DS231720">
    <property type="protein sequence ID" value="KNB16903.1"/>
    <property type="molecule type" value="Genomic_DNA"/>
</dbReference>
<dbReference type="KEGG" id="fox:FOXG_14918"/>
<proteinExistence type="predicted"/>
<evidence type="ECO:0000313" key="2">
    <source>
        <dbReference type="EMBL" id="KNB16903.1"/>
    </source>
</evidence>
<dbReference type="AlphaFoldDB" id="A0A0J9W1I9"/>
<dbReference type="OrthoDB" id="10359248at2759"/>
<gene>
    <name evidence="2" type="ORF">FOXG_14918</name>
</gene>
<evidence type="ECO:0000313" key="3">
    <source>
        <dbReference type="Proteomes" id="UP000009097"/>
    </source>
</evidence>
<name>A0A0J9W1I9_FUSO4</name>
<sequence length="199" mass="22227">MQAEGMMILLSSSSSLAIEKTGYPTTTSWLIKITPRLCATSTIHFSWRSAGKEISVTLSFLIRGLSEAAKSKKAKPNIKEKKTTPPHTLRLKIRSISYAPKSLSSVIVITARWKMGCHHIYAHRLREPARPSLCTGQILCNLAQRAFVTVVVVVRCEVLEHCHLRGWHGPSWKKKRRISRSQFTGPDGNAPHFQRGNSG</sequence>
<organism evidence="2 3">
    <name type="scientific">Fusarium oxysporum f. sp. lycopersici (strain 4287 / CBS 123668 / FGSC 9935 / NRRL 34936)</name>
    <name type="common">Fusarium vascular wilt of tomato</name>
    <dbReference type="NCBI Taxonomy" id="426428"/>
    <lineage>
        <taxon>Eukaryota</taxon>
        <taxon>Fungi</taxon>
        <taxon>Dikarya</taxon>
        <taxon>Ascomycota</taxon>
        <taxon>Pezizomycotina</taxon>
        <taxon>Sordariomycetes</taxon>
        <taxon>Hypocreomycetidae</taxon>
        <taxon>Hypocreales</taxon>
        <taxon>Nectriaceae</taxon>
        <taxon>Fusarium</taxon>
        <taxon>Fusarium oxysporum species complex</taxon>
    </lineage>
</organism>
<feature type="region of interest" description="Disordered" evidence="1">
    <location>
        <begin position="175"/>
        <end position="199"/>
    </location>
</feature>
<dbReference type="VEuPathDB" id="FungiDB:FOXG_14918"/>